<evidence type="ECO:0000256" key="6">
    <source>
        <dbReference type="SAM" id="Phobius"/>
    </source>
</evidence>
<evidence type="ECO:0000313" key="8">
    <source>
        <dbReference type="Proteomes" id="UP001244341"/>
    </source>
</evidence>
<feature type="transmembrane region" description="Helical" evidence="6">
    <location>
        <begin position="201"/>
        <end position="221"/>
    </location>
</feature>
<keyword evidence="4 6" id="KW-1133">Transmembrane helix</keyword>
<feature type="transmembrane region" description="Helical" evidence="6">
    <location>
        <begin position="304"/>
        <end position="322"/>
    </location>
</feature>
<evidence type="ECO:0000256" key="1">
    <source>
        <dbReference type="ARBA" id="ARBA00004141"/>
    </source>
</evidence>
<dbReference type="SUPFAM" id="SSF103473">
    <property type="entry name" value="MFS general substrate transporter"/>
    <property type="match status" value="1"/>
</dbReference>
<feature type="transmembrane region" description="Helical" evidence="6">
    <location>
        <begin position="76"/>
        <end position="95"/>
    </location>
</feature>
<dbReference type="InterPro" id="IPR011701">
    <property type="entry name" value="MFS"/>
</dbReference>
<feature type="transmembrane region" description="Helical" evidence="6">
    <location>
        <begin position="359"/>
        <end position="382"/>
    </location>
</feature>
<accession>A0ABY8TZ91</accession>
<dbReference type="Gene3D" id="1.20.1250.20">
    <property type="entry name" value="MFS general substrate transporter like domains"/>
    <property type="match status" value="1"/>
</dbReference>
<sequence>MGGEDDPPHESDDGKPLLLQHVQQADAARSAAVVRAINIHVLPIFLAMATLCYIDRTNTAFASLQMNRDLRFSAETYGLGSGLFFLGYSASMIPSQLVLMRVGAPRWLGFIVTGWGLTAMSFSAMRSKHQFWALRVCLGMFESGAFPGMWHYLNSFYPADAITLPYSLIEAAVGLANVAGAPLAAGLLLLDGTGGWAGWRWLFLIEGVPSVATGIAMLYVLPKDFAAATFLGAADKAWLAQAHAASKRHAAEAEVRGPLRLLYDAAANPRVWLVGLAALLKNAAMVGILFWCPIIRQREKAAHTAVPYFAAALLFIIFPFVASSGGAAAFVCLVLAITLLTAPNAILNSLASAVSQGPSAAVGLALYNAVGNVGGLLGPWLIGRVVEATGGYAAALQALGLMWNFSRGLAGGEKAVAGLSYSPESSGRLGWSSAFVTGDQCKYMGEEAADTVAEAACKFVQANCNQGNKQATAAFFSNQPVSATECASIANGACQRSAMSTSNTPCGVYLYFGFKACSGKQFTDMYKARVVALCRAATSRRR</sequence>
<dbReference type="EMBL" id="CP126212">
    <property type="protein sequence ID" value="WIA14460.1"/>
    <property type="molecule type" value="Genomic_DNA"/>
</dbReference>
<feature type="transmembrane region" description="Helical" evidence="6">
    <location>
        <begin position="37"/>
        <end position="55"/>
    </location>
</feature>
<evidence type="ECO:0000256" key="5">
    <source>
        <dbReference type="ARBA" id="ARBA00023136"/>
    </source>
</evidence>
<evidence type="ECO:0000313" key="7">
    <source>
        <dbReference type="EMBL" id="WIA14460.1"/>
    </source>
</evidence>
<dbReference type="InterPro" id="IPR036259">
    <property type="entry name" value="MFS_trans_sf"/>
</dbReference>
<dbReference type="Pfam" id="PF07690">
    <property type="entry name" value="MFS_1"/>
    <property type="match status" value="1"/>
</dbReference>
<organism evidence="7 8">
    <name type="scientific">Tetradesmus obliquus</name>
    <name type="common">Green alga</name>
    <name type="synonym">Acutodesmus obliquus</name>
    <dbReference type="NCBI Taxonomy" id="3088"/>
    <lineage>
        <taxon>Eukaryota</taxon>
        <taxon>Viridiplantae</taxon>
        <taxon>Chlorophyta</taxon>
        <taxon>core chlorophytes</taxon>
        <taxon>Chlorophyceae</taxon>
        <taxon>CS clade</taxon>
        <taxon>Sphaeropleales</taxon>
        <taxon>Scenedesmaceae</taxon>
        <taxon>Tetradesmus</taxon>
    </lineage>
</organism>
<name>A0ABY8TZ91_TETOB</name>
<keyword evidence="5 6" id="KW-0472">Membrane</keyword>
<dbReference type="PANTHER" id="PTHR43791:SF36">
    <property type="entry name" value="TRANSPORTER, PUTATIVE (AFU_ORTHOLOGUE AFUA_6G08340)-RELATED"/>
    <property type="match status" value="1"/>
</dbReference>
<keyword evidence="8" id="KW-1185">Reference proteome</keyword>
<feature type="transmembrane region" description="Helical" evidence="6">
    <location>
        <begin position="271"/>
        <end position="292"/>
    </location>
</feature>
<dbReference type="PANTHER" id="PTHR43791">
    <property type="entry name" value="PERMEASE-RELATED"/>
    <property type="match status" value="1"/>
</dbReference>
<evidence type="ECO:0000256" key="3">
    <source>
        <dbReference type="ARBA" id="ARBA00022692"/>
    </source>
</evidence>
<evidence type="ECO:0008006" key="9">
    <source>
        <dbReference type="Google" id="ProtNLM"/>
    </source>
</evidence>
<protein>
    <recommendedName>
        <fullName evidence="9">Major facilitator superfamily (MFS) profile domain-containing protein</fullName>
    </recommendedName>
</protein>
<dbReference type="Proteomes" id="UP001244341">
    <property type="component" value="Chromosome 5b"/>
</dbReference>
<reference evidence="7 8" key="1">
    <citation type="submission" date="2023-05" db="EMBL/GenBank/DDBJ databases">
        <title>A 100% complete, gapless, phased diploid assembly of the Scenedesmus obliquus UTEX 3031 genome.</title>
        <authorList>
            <person name="Biondi T.C."/>
            <person name="Hanschen E.R."/>
            <person name="Kwon T."/>
            <person name="Eng W."/>
            <person name="Kruse C.P.S."/>
            <person name="Koehler S.I."/>
            <person name="Kunde Y."/>
            <person name="Gleasner C.D."/>
            <person name="You Mak K.T."/>
            <person name="Polle J."/>
            <person name="Hovde B.T."/>
            <person name="Starkenburg S.R."/>
        </authorList>
    </citation>
    <scope>NUCLEOTIDE SEQUENCE [LARGE SCALE GENOMIC DNA]</scope>
    <source>
        <strain evidence="7 8">DOE0152z</strain>
    </source>
</reference>
<evidence type="ECO:0000256" key="2">
    <source>
        <dbReference type="ARBA" id="ARBA00022448"/>
    </source>
</evidence>
<feature type="transmembrane region" description="Helical" evidence="6">
    <location>
        <begin position="132"/>
        <end position="153"/>
    </location>
</feature>
<feature type="transmembrane region" description="Helical" evidence="6">
    <location>
        <begin position="107"/>
        <end position="125"/>
    </location>
</feature>
<comment type="subcellular location">
    <subcellularLocation>
        <location evidence="1">Membrane</location>
        <topology evidence="1">Multi-pass membrane protein</topology>
    </subcellularLocation>
</comment>
<gene>
    <name evidence="7" type="ORF">OEZ85_002985</name>
</gene>
<feature type="transmembrane region" description="Helical" evidence="6">
    <location>
        <begin position="165"/>
        <end position="189"/>
    </location>
</feature>
<proteinExistence type="predicted"/>
<keyword evidence="2" id="KW-0813">Transport</keyword>
<feature type="transmembrane region" description="Helical" evidence="6">
    <location>
        <begin position="328"/>
        <end position="347"/>
    </location>
</feature>
<evidence type="ECO:0000256" key="4">
    <source>
        <dbReference type="ARBA" id="ARBA00022989"/>
    </source>
</evidence>
<keyword evidence="3 6" id="KW-0812">Transmembrane</keyword>